<dbReference type="InterPro" id="IPR019734">
    <property type="entry name" value="TPR_rpt"/>
</dbReference>
<dbReference type="EMBL" id="JAPNKA010000001">
    <property type="protein sequence ID" value="MCY1079667.1"/>
    <property type="molecule type" value="Genomic_DNA"/>
</dbReference>
<dbReference type="PROSITE" id="PS50005">
    <property type="entry name" value="TPR"/>
    <property type="match status" value="1"/>
</dbReference>
<protein>
    <submittedName>
        <fullName evidence="2">Tetratricopeptide repeat protein</fullName>
    </submittedName>
</protein>
<name>A0ABT4ADB6_9BACT</name>
<dbReference type="Proteomes" id="UP001207654">
    <property type="component" value="Unassembled WGS sequence"/>
</dbReference>
<dbReference type="SUPFAM" id="SSF48452">
    <property type="entry name" value="TPR-like"/>
    <property type="match status" value="1"/>
</dbReference>
<keyword evidence="1" id="KW-0802">TPR repeat</keyword>
<accession>A0ABT4ADB6</accession>
<evidence type="ECO:0000256" key="1">
    <source>
        <dbReference type="PROSITE-ProRule" id="PRU00339"/>
    </source>
</evidence>
<organism evidence="2 3">
    <name type="scientific">Archangium lansingense</name>
    <dbReference type="NCBI Taxonomy" id="2995310"/>
    <lineage>
        <taxon>Bacteria</taxon>
        <taxon>Pseudomonadati</taxon>
        <taxon>Myxococcota</taxon>
        <taxon>Myxococcia</taxon>
        <taxon>Myxococcales</taxon>
        <taxon>Cystobacterineae</taxon>
        <taxon>Archangiaceae</taxon>
        <taxon>Archangium</taxon>
    </lineage>
</organism>
<evidence type="ECO:0000313" key="3">
    <source>
        <dbReference type="Proteomes" id="UP001207654"/>
    </source>
</evidence>
<feature type="repeat" description="TPR" evidence="1">
    <location>
        <begin position="11"/>
        <end position="44"/>
    </location>
</feature>
<reference evidence="2 3" key="1">
    <citation type="submission" date="2022-11" db="EMBL/GenBank/DDBJ databases">
        <title>Minimal conservation of predation-associated metabolite biosynthetic gene clusters underscores biosynthetic potential of Myxococcota including descriptions for ten novel species: Archangium lansinium sp. nov., Myxococcus landrumus sp. nov., Nannocystis bai.</title>
        <authorList>
            <person name="Ahearne A."/>
            <person name="Stevens C."/>
            <person name="Phillips K."/>
        </authorList>
    </citation>
    <scope>NUCLEOTIDE SEQUENCE [LARGE SCALE GENOMIC DNA]</scope>
    <source>
        <strain evidence="2 3">MIWBW</strain>
    </source>
</reference>
<sequence length="216" mass="24094">MLFGKKEPPTRSEIITEADVARSKGKLKKAIAGYRKALEMEPKDPAVHVKLAPLLARVNEAEASLQSFRTAAQGHLDKGFADKALAVYTQAAETFPTQVNLWQQVAQMNLAKGRRADAVKMFLRGRLLLRGKDERREAIALLKEALALEPTLFDPRLDLALLLSRQYLPAEAMALLDPMVKELKGAQLRQVRWTMFRVSPSLGALWRWLRNAPAGG</sequence>
<proteinExistence type="predicted"/>
<dbReference type="RefSeq" id="WP_267538371.1">
    <property type="nucleotide sequence ID" value="NZ_JAPNKA010000001.1"/>
</dbReference>
<evidence type="ECO:0000313" key="2">
    <source>
        <dbReference type="EMBL" id="MCY1079667.1"/>
    </source>
</evidence>
<dbReference type="Pfam" id="PF13414">
    <property type="entry name" value="TPR_11"/>
    <property type="match status" value="1"/>
</dbReference>
<dbReference type="InterPro" id="IPR011990">
    <property type="entry name" value="TPR-like_helical_dom_sf"/>
</dbReference>
<dbReference type="Gene3D" id="1.25.40.10">
    <property type="entry name" value="Tetratricopeptide repeat domain"/>
    <property type="match status" value="2"/>
</dbReference>
<keyword evidence="3" id="KW-1185">Reference proteome</keyword>
<comment type="caution">
    <text evidence="2">The sequence shown here is derived from an EMBL/GenBank/DDBJ whole genome shotgun (WGS) entry which is preliminary data.</text>
</comment>
<gene>
    <name evidence="2" type="ORF">OV287_34930</name>
</gene>